<name>A0A9N8HHP7_9STRA</name>
<dbReference type="InterPro" id="IPR003591">
    <property type="entry name" value="Leu-rich_rpt_typical-subtyp"/>
</dbReference>
<evidence type="ECO:0000313" key="5">
    <source>
        <dbReference type="Proteomes" id="UP001153069"/>
    </source>
</evidence>
<dbReference type="Pfam" id="PF08263">
    <property type="entry name" value="LRRNT_2"/>
    <property type="match status" value="1"/>
</dbReference>
<organism evidence="4 5">
    <name type="scientific">Seminavis robusta</name>
    <dbReference type="NCBI Taxonomy" id="568900"/>
    <lineage>
        <taxon>Eukaryota</taxon>
        <taxon>Sar</taxon>
        <taxon>Stramenopiles</taxon>
        <taxon>Ochrophyta</taxon>
        <taxon>Bacillariophyta</taxon>
        <taxon>Bacillariophyceae</taxon>
        <taxon>Bacillariophycidae</taxon>
        <taxon>Naviculales</taxon>
        <taxon>Naviculaceae</taxon>
        <taxon>Seminavis</taxon>
    </lineage>
</organism>
<dbReference type="PANTHER" id="PTHR48064">
    <property type="entry name" value="OS01G0750400 PROTEIN"/>
    <property type="match status" value="1"/>
</dbReference>
<feature type="domain" description="Leucine-rich repeat-containing N-terminal plant-type" evidence="3">
    <location>
        <begin position="202"/>
        <end position="238"/>
    </location>
</feature>
<keyword evidence="1" id="KW-0433">Leucine-rich repeat</keyword>
<dbReference type="InterPro" id="IPR053038">
    <property type="entry name" value="RLP_Defense"/>
</dbReference>
<dbReference type="SMART" id="SM00369">
    <property type="entry name" value="LRR_TYP"/>
    <property type="match status" value="4"/>
</dbReference>
<keyword evidence="2" id="KW-0677">Repeat</keyword>
<comment type="caution">
    <text evidence="4">The sequence shown here is derived from an EMBL/GenBank/DDBJ whole genome shotgun (WGS) entry which is preliminary data.</text>
</comment>
<dbReference type="SUPFAM" id="SSF52058">
    <property type="entry name" value="L domain-like"/>
    <property type="match status" value="1"/>
</dbReference>
<evidence type="ECO:0000259" key="3">
    <source>
        <dbReference type="Pfam" id="PF08263"/>
    </source>
</evidence>
<evidence type="ECO:0000256" key="2">
    <source>
        <dbReference type="ARBA" id="ARBA00022737"/>
    </source>
</evidence>
<dbReference type="Proteomes" id="UP001153069">
    <property type="component" value="Unassembled WGS sequence"/>
</dbReference>
<dbReference type="PANTHER" id="PTHR48064:SF6">
    <property type="entry name" value="RECEPTOR-LIKE PROTEIN KINASE 2"/>
    <property type="match status" value="1"/>
</dbReference>
<evidence type="ECO:0000256" key="1">
    <source>
        <dbReference type="ARBA" id="ARBA00022614"/>
    </source>
</evidence>
<reference evidence="4" key="1">
    <citation type="submission" date="2020-06" db="EMBL/GenBank/DDBJ databases">
        <authorList>
            <consortium name="Plant Systems Biology data submission"/>
        </authorList>
    </citation>
    <scope>NUCLEOTIDE SEQUENCE</scope>
    <source>
        <strain evidence="4">D6</strain>
    </source>
</reference>
<dbReference type="OrthoDB" id="46376at2759"/>
<accession>A0A9N8HHP7</accession>
<proteinExistence type="predicted"/>
<evidence type="ECO:0000313" key="4">
    <source>
        <dbReference type="EMBL" id="CAB9513162.1"/>
    </source>
</evidence>
<dbReference type="AlphaFoldDB" id="A0A9N8HHP7"/>
<protein>
    <submittedName>
        <fullName evidence="4">Leucine rich repeat N-terminal domain</fullName>
    </submittedName>
</protein>
<sequence length="498" mass="57091">MLEVRISHSEETVAFQPAAGYYVCPEEDMVCNIRGCTLEGGCDRFMLNFIHVPHVLPNVDEEVYVSTGPHASITLGYGDADMIICDLGCTCQPLVDDGSCHLLVDEDEELSATITPSVYDTEADYWATTYDPSTLPPTEFPTWEPTMAPTITRTLAEVLYEASGDIIYQPGTPQFQAMRWLQRRDNYYDYYYDTTTTTTLLQRYALVALDFAFHDNDPRRLTWTDPNTDECYWDGVTCAYFGGVAHVRTINWARRGLSGSVLRELSLLPALETLDLAQNYISGSLDTFYSLRFLKNLYLFENHFSGRIRNRISQLNRLERLYLGKNELTGSLPIGLWQNNTDRPLQWLILHHNQLSGTVPEGMRLGHLRYLDLSNNEFQSTIPSDWPSRLITLRTLYLDHNHFYGTIPSDFPAIGKGWLKQLYLNDNDLTGPFPRWGDYPQVPIWYLTNIDIRNNRISRVGSNVCSMSVFDKAEMVELRADCRICNCRRLCDNCDDEK</sequence>
<dbReference type="InterPro" id="IPR013210">
    <property type="entry name" value="LRR_N_plant-typ"/>
</dbReference>
<dbReference type="EMBL" id="CAICTM010000574">
    <property type="protein sequence ID" value="CAB9513162.1"/>
    <property type="molecule type" value="Genomic_DNA"/>
</dbReference>
<dbReference type="Pfam" id="PF13855">
    <property type="entry name" value="LRR_8"/>
    <property type="match status" value="1"/>
</dbReference>
<gene>
    <name evidence="4" type="ORF">SEMRO_575_G169330.1</name>
</gene>
<dbReference type="InterPro" id="IPR032675">
    <property type="entry name" value="LRR_dom_sf"/>
</dbReference>
<keyword evidence="5" id="KW-1185">Reference proteome</keyword>
<dbReference type="InterPro" id="IPR001611">
    <property type="entry name" value="Leu-rich_rpt"/>
</dbReference>
<dbReference type="Gene3D" id="3.80.10.10">
    <property type="entry name" value="Ribonuclease Inhibitor"/>
    <property type="match status" value="2"/>
</dbReference>